<dbReference type="InterPro" id="IPR035069">
    <property type="entry name" value="TTHA1013/TTHA0281-like"/>
</dbReference>
<sequence>MRNFEKIMRYPVNLIPAVEGGFMVSFPDIPEALTQGETRHDALQAAQAALVTAFEFYFDDNEPIPLPSAVVAGADYVEIPLSVASKVLLLNAFLESNITQQELANRIGRPKQEITRLFDLKHATKIDAVQIAARALGKELSVTML</sequence>
<dbReference type="AlphaFoldDB" id="A0A9N8CP64"/>
<dbReference type="Pfam" id="PF15919">
    <property type="entry name" value="HicB_lk_antitox"/>
    <property type="match status" value="1"/>
</dbReference>
<dbReference type="EMBL" id="CAIIUA010000001">
    <property type="protein sequence ID" value="CAC9204206.1"/>
    <property type="molecule type" value="Genomic_DNA"/>
</dbReference>
<reference evidence="2" key="1">
    <citation type="submission" date="2020-05" db="EMBL/GenBank/DDBJ databases">
        <authorList>
            <person name="Delgado-Blas J."/>
        </authorList>
    </citation>
    <scope>NUCLEOTIDE SEQUENCE</scope>
    <source>
        <strain evidence="2">BB1459</strain>
        <strain evidence="3">BB1480</strain>
    </source>
</reference>
<protein>
    <submittedName>
        <fullName evidence="2">Antitoxin HicB</fullName>
    </submittedName>
</protein>
<comment type="caution">
    <text evidence="2">The sequence shown here is derived from an EMBL/GenBank/DDBJ whole genome shotgun (WGS) entry which is preliminary data.</text>
</comment>
<evidence type="ECO:0000313" key="4">
    <source>
        <dbReference type="Proteomes" id="UP000834503"/>
    </source>
</evidence>
<dbReference type="SUPFAM" id="SSF143100">
    <property type="entry name" value="TTHA1013/TTHA0281-like"/>
    <property type="match status" value="1"/>
</dbReference>
<dbReference type="InterPro" id="IPR001387">
    <property type="entry name" value="Cro/C1-type_HTH"/>
</dbReference>
<evidence type="ECO:0000313" key="3">
    <source>
        <dbReference type="EMBL" id="CAC9204206.1"/>
    </source>
</evidence>
<dbReference type="InterPro" id="IPR051404">
    <property type="entry name" value="TA_system_antitoxin"/>
</dbReference>
<dbReference type="PANTHER" id="PTHR34504">
    <property type="entry name" value="ANTITOXIN HICB"/>
    <property type="match status" value="1"/>
</dbReference>
<name>A0A9N8CP64_9ENTR</name>
<feature type="domain" description="HTH cro/C1-type" evidence="1">
    <location>
        <begin position="89"/>
        <end position="145"/>
    </location>
</feature>
<evidence type="ECO:0000313" key="2">
    <source>
        <dbReference type="EMBL" id="CAB5549742.1"/>
    </source>
</evidence>
<dbReference type="PANTHER" id="PTHR34504:SF4">
    <property type="entry name" value="ANTITOXIN HICB"/>
    <property type="match status" value="1"/>
</dbReference>
<dbReference type="SUPFAM" id="SSF47413">
    <property type="entry name" value="lambda repressor-like DNA-binding domains"/>
    <property type="match status" value="1"/>
</dbReference>
<dbReference type="Proteomes" id="UP000837205">
    <property type="component" value="Unassembled WGS sequence"/>
</dbReference>
<dbReference type="EMBL" id="CAHPQX010000009">
    <property type="protein sequence ID" value="CAB5549742.1"/>
    <property type="molecule type" value="Genomic_DNA"/>
</dbReference>
<organism evidence="2 4">
    <name type="scientific">Citrobacter werkmanii</name>
    <dbReference type="NCBI Taxonomy" id="67827"/>
    <lineage>
        <taxon>Bacteria</taxon>
        <taxon>Pseudomonadati</taxon>
        <taxon>Pseudomonadota</taxon>
        <taxon>Gammaproteobacteria</taxon>
        <taxon>Enterobacterales</taxon>
        <taxon>Enterobacteriaceae</taxon>
        <taxon>Citrobacter</taxon>
        <taxon>Citrobacter freundii complex</taxon>
    </lineage>
</organism>
<dbReference type="CDD" id="cd00093">
    <property type="entry name" value="HTH_XRE"/>
    <property type="match status" value="1"/>
</dbReference>
<dbReference type="InterPro" id="IPR031807">
    <property type="entry name" value="HicB-like"/>
</dbReference>
<proteinExistence type="predicted"/>
<dbReference type="GO" id="GO:0003677">
    <property type="term" value="F:DNA binding"/>
    <property type="evidence" value="ECO:0007669"/>
    <property type="project" value="InterPro"/>
</dbReference>
<dbReference type="PROSITE" id="PS50943">
    <property type="entry name" value="HTH_CROC1"/>
    <property type="match status" value="1"/>
</dbReference>
<dbReference type="Proteomes" id="UP000834503">
    <property type="component" value="Unassembled WGS sequence"/>
</dbReference>
<keyword evidence="5" id="KW-1185">Reference proteome</keyword>
<gene>
    <name evidence="2" type="primary">hicB</name>
    <name evidence="2" type="ORF">GHA_02357</name>
    <name evidence="3" type="ORF">TML_02569</name>
</gene>
<evidence type="ECO:0000259" key="1">
    <source>
        <dbReference type="PROSITE" id="PS50943"/>
    </source>
</evidence>
<dbReference type="Gene3D" id="3.30.160.250">
    <property type="match status" value="1"/>
</dbReference>
<accession>A0A9N8CP64</accession>
<dbReference type="InterPro" id="IPR010982">
    <property type="entry name" value="Lambda_DNA-bd_dom_sf"/>
</dbReference>
<evidence type="ECO:0000313" key="5">
    <source>
        <dbReference type="Proteomes" id="UP000837205"/>
    </source>
</evidence>